<gene>
    <name evidence="1" type="ORF">M099_1136</name>
</gene>
<protein>
    <submittedName>
        <fullName evidence="1">Uncharacterized protein</fullName>
    </submittedName>
</protein>
<proteinExistence type="predicted"/>
<evidence type="ECO:0000313" key="1">
    <source>
        <dbReference type="EMBL" id="KDS55836.1"/>
    </source>
</evidence>
<dbReference type="PATRIC" id="fig|1339352.3.peg.1099"/>
<accession>A0A069SMD5</accession>
<organism evidence="1 2">
    <name type="scientific">Phocaeicola vulgatus str. 3975 RP4</name>
    <dbReference type="NCBI Taxonomy" id="1339352"/>
    <lineage>
        <taxon>Bacteria</taxon>
        <taxon>Pseudomonadati</taxon>
        <taxon>Bacteroidota</taxon>
        <taxon>Bacteroidia</taxon>
        <taxon>Bacteroidales</taxon>
        <taxon>Bacteroidaceae</taxon>
        <taxon>Phocaeicola</taxon>
    </lineage>
</organism>
<comment type="caution">
    <text evidence="1">The sequence shown here is derived from an EMBL/GenBank/DDBJ whole genome shotgun (WGS) entry which is preliminary data.</text>
</comment>
<reference evidence="1 2" key="1">
    <citation type="submission" date="2014-04" db="EMBL/GenBank/DDBJ databases">
        <authorList>
            <person name="Sears C."/>
            <person name="Carroll K."/>
            <person name="Sack B.R."/>
            <person name="Qadri F."/>
            <person name="Myers L.L."/>
            <person name="Chung G.-T."/>
            <person name="Escheverria P."/>
            <person name="Fraser C.M."/>
            <person name="Sadzewicz L."/>
            <person name="Shefchek K.A."/>
            <person name="Tallon L."/>
            <person name="Das S.P."/>
            <person name="Daugherty S."/>
            <person name="Mongodin E.F."/>
        </authorList>
    </citation>
    <scope>NUCLEOTIDE SEQUENCE [LARGE SCALE GENOMIC DNA]</scope>
    <source>
        <strain evidence="1 2">3975 RP4</strain>
    </source>
</reference>
<dbReference type="AlphaFoldDB" id="A0A069SMD5"/>
<dbReference type="EMBL" id="JNHM01000012">
    <property type="protein sequence ID" value="KDS55836.1"/>
    <property type="molecule type" value="Genomic_DNA"/>
</dbReference>
<sequence length="39" mass="4588">MLIVFLNYIVFLSAKIAIKTETFLIKILLFYYLSFLLNG</sequence>
<dbReference type="Proteomes" id="UP000027661">
    <property type="component" value="Unassembled WGS sequence"/>
</dbReference>
<evidence type="ECO:0000313" key="2">
    <source>
        <dbReference type="Proteomes" id="UP000027661"/>
    </source>
</evidence>
<name>A0A069SMD5_PHOVU</name>